<sequence>MPSVSSWLCGRTHVGCQLFQCFLKFKGIKFSFLNEVMAAPPFGRGKPLKDLLGVSLVLSLTSLPGSKYSCQISWQIAVFLVVRH</sequence>
<evidence type="ECO:0000313" key="1">
    <source>
        <dbReference type="EMBL" id="RHN63798.1"/>
    </source>
</evidence>
<accession>A0A396IG81</accession>
<dbReference type="AlphaFoldDB" id="A0A396IG81"/>
<protein>
    <submittedName>
        <fullName evidence="1">Uncharacterized protein</fullName>
    </submittedName>
</protein>
<reference evidence="1" key="1">
    <citation type="journal article" date="2018" name="Nat. Plants">
        <title>Whole-genome landscape of Medicago truncatula symbiotic genes.</title>
        <authorList>
            <person name="Pecrix Y."/>
            <person name="Gamas P."/>
            <person name="Carrere S."/>
        </authorList>
    </citation>
    <scope>NUCLEOTIDE SEQUENCE</scope>
    <source>
        <tissue evidence="1">Leaves</tissue>
    </source>
</reference>
<comment type="caution">
    <text evidence="1">The sequence shown here is derived from an EMBL/GenBank/DDBJ whole genome shotgun (WGS) entry which is preliminary data.</text>
</comment>
<dbReference type="Proteomes" id="UP000265566">
    <property type="component" value="Chromosome 4"/>
</dbReference>
<dbReference type="Gramene" id="rna26549">
    <property type="protein sequence ID" value="RHN63798.1"/>
    <property type="gene ID" value="gene26549"/>
</dbReference>
<gene>
    <name evidence="1" type="ORF">MtrunA17_Chr4g0062231</name>
</gene>
<proteinExistence type="predicted"/>
<organism evidence="1">
    <name type="scientific">Medicago truncatula</name>
    <name type="common">Barrel medic</name>
    <name type="synonym">Medicago tribuloides</name>
    <dbReference type="NCBI Taxonomy" id="3880"/>
    <lineage>
        <taxon>Eukaryota</taxon>
        <taxon>Viridiplantae</taxon>
        <taxon>Streptophyta</taxon>
        <taxon>Embryophyta</taxon>
        <taxon>Tracheophyta</taxon>
        <taxon>Spermatophyta</taxon>
        <taxon>Magnoliopsida</taxon>
        <taxon>eudicotyledons</taxon>
        <taxon>Gunneridae</taxon>
        <taxon>Pentapetalae</taxon>
        <taxon>rosids</taxon>
        <taxon>fabids</taxon>
        <taxon>Fabales</taxon>
        <taxon>Fabaceae</taxon>
        <taxon>Papilionoideae</taxon>
        <taxon>50 kb inversion clade</taxon>
        <taxon>NPAAA clade</taxon>
        <taxon>Hologalegina</taxon>
        <taxon>IRL clade</taxon>
        <taxon>Trifolieae</taxon>
        <taxon>Medicago</taxon>
    </lineage>
</organism>
<dbReference type="EMBL" id="PSQE01000004">
    <property type="protein sequence ID" value="RHN63798.1"/>
    <property type="molecule type" value="Genomic_DNA"/>
</dbReference>
<name>A0A396IG81_MEDTR</name>